<dbReference type="OrthoDB" id="9815808at2"/>
<feature type="chain" id="PRO_5012048926" evidence="3">
    <location>
        <begin position="23"/>
        <end position="233"/>
    </location>
</feature>
<proteinExistence type="inferred from homology"/>
<comment type="similarity">
    <text evidence="1">Belongs to the TrbG/VirB9 family.</text>
</comment>
<dbReference type="RefSeq" id="WP_149766727.1">
    <property type="nucleotide sequence ID" value="NZ_FTMK01000034.1"/>
</dbReference>
<dbReference type="InterPro" id="IPR038161">
    <property type="entry name" value="VirB9/CagX/TrbG_C_sf"/>
</dbReference>
<dbReference type="InterPro" id="IPR033645">
    <property type="entry name" value="VirB9/CagX/TrbG_C"/>
</dbReference>
<evidence type="ECO:0000313" key="4">
    <source>
        <dbReference type="EMBL" id="SIR25308.1"/>
    </source>
</evidence>
<keyword evidence="2 3" id="KW-0732">Signal</keyword>
<evidence type="ECO:0000313" key="5">
    <source>
        <dbReference type="Proteomes" id="UP000323956"/>
    </source>
</evidence>
<reference evidence="4 5" key="1">
    <citation type="submission" date="2017-01" db="EMBL/GenBank/DDBJ databases">
        <authorList>
            <person name="Varghese N."/>
            <person name="Submissions S."/>
        </authorList>
    </citation>
    <scope>NUCLEOTIDE SEQUENCE [LARGE SCALE GENOMIC DNA]</scope>
    <source>
        <strain evidence="4 5">ATCC 700171</strain>
    </source>
</reference>
<dbReference type="EMBL" id="FTMK01000034">
    <property type="protein sequence ID" value="SIR25308.1"/>
    <property type="molecule type" value="Genomic_DNA"/>
</dbReference>
<dbReference type="AlphaFoldDB" id="A0A1N6ZES9"/>
<evidence type="ECO:0000256" key="1">
    <source>
        <dbReference type="ARBA" id="ARBA00006135"/>
    </source>
</evidence>
<organism evidence="4 5">
    <name type="scientific">Paracoccus thiocyanatus</name>
    <dbReference type="NCBI Taxonomy" id="34006"/>
    <lineage>
        <taxon>Bacteria</taxon>
        <taxon>Pseudomonadati</taxon>
        <taxon>Pseudomonadota</taxon>
        <taxon>Alphaproteobacteria</taxon>
        <taxon>Rhodobacterales</taxon>
        <taxon>Paracoccaceae</taxon>
        <taxon>Paracoccus</taxon>
    </lineage>
</organism>
<dbReference type="Pfam" id="PF03524">
    <property type="entry name" value="CagX"/>
    <property type="match status" value="1"/>
</dbReference>
<dbReference type="CDD" id="cd06911">
    <property type="entry name" value="VirB9_CagX_TrbG"/>
    <property type="match status" value="1"/>
</dbReference>
<evidence type="ECO:0000256" key="2">
    <source>
        <dbReference type="ARBA" id="ARBA00022729"/>
    </source>
</evidence>
<feature type="signal peptide" evidence="3">
    <location>
        <begin position="1"/>
        <end position="22"/>
    </location>
</feature>
<name>A0A1N6ZES9_9RHOB</name>
<accession>A0A1N6ZES9</accession>
<gene>
    <name evidence="4" type="ORF">SAMN05421641_1347</name>
</gene>
<sequence>MVFPLSVTLAAVSMVFASTALAEVQPRRGPHDARVRLATFVDGEVYQIRTSLTHVTSIEFGPGETIRSIIAGDTEGFLLDGVPGGQAFAIKPVVRGAHTNITVYTNRRSYYFNVTEAPDPTFYVIRFRYPEAERNETRAIARGPVNHAYGVSARAEITPQEIWDDGTFTYFRFGANAPVPAIFRWSAGRERSVNAQATEDGVIRVSGISPRWVLRLGELEVCVQDMREVPADD</sequence>
<dbReference type="Proteomes" id="UP000323956">
    <property type="component" value="Unassembled WGS sequence"/>
</dbReference>
<dbReference type="InterPro" id="IPR010258">
    <property type="entry name" value="Conjugal_tfr_TrbG/VirB9/CagX"/>
</dbReference>
<protein>
    <submittedName>
        <fullName evidence="4">Type IV secretion system protein VirB9</fullName>
    </submittedName>
</protein>
<dbReference type="Gene3D" id="2.60.40.2500">
    <property type="match status" value="1"/>
</dbReference>
<evidence type="ECO:0000256" key="3">
    <source>
        <dbReference type="SAM" id="SignalP"/>
    </source>
</evidence>